<gene>
    <name evidence="1" type="ORF">NE237_023965</name>
</gene>
<reference evidence="1" key="1">
    <citation type="journal article" date="2023" name="Plant J.">
        <title>The genome of the king protea, Protea cynaroides.</title>
        <authorList>
            <person name="Chang J."/>
            <person name="Duong T.A."/>
            <person name="Schoeman C."/>
            <person name="Ma X."/>
            <person name="Roodt D."/>
            <person name="Barker N."/>
            <person name="Li Z."/>
            <person name="Van de Peer Y."/>
            <person name="Mizrachi E."/>
        </authorList>
    </citation>
    <scope>NUCLEOTIDE SEQUENCE</scope>
    <source>
        <tissue evidence="1">Young leaves</tissue>
    </source>
</reference>
<proteinExistence type="predicted"/>
<organism evidence="1 2">
    <name type="scientific">Protea cynaroides</name>
    <dbReference type="NCBI Taxonomy" id="273540"/>
    <lineage>
        <taxon>Eukaryota</taxon>
        <taxon>Viridiplantae</taxon>
        <taxon>Streptophyta</taxon>
        <taxon>Embryophyta</taxon>
        <taxon>Tracheophyta</taxon>
        <taxon>Spermatophyta</taxon>
        <taxon>Magnoliopsida</taxon>
        <taxon>Proteales</taxon>
        <taxon>Proteaceae</taxon>
        <taxon>Protea</taxon>
    </lineage>
</organism>
<dbReference type="Proteomes" id="UP001141806">
    <property type="component" value="Unassembled WGS sequence"/>
</dbReference>
<accession>A0A9Q0HCG7</accession>
<evidence type="ECO:0000313" key="2">
    <source>
        <dbReference type="Proteomes" id="UP001141806"/>
    </source>
</evidence>
<name>A0A9Q0HCG7_9MAGN</name>
<sequence length="153" mass="16679">MSSFCTIRNVANLSLAINALYSIKLLITWNSNCRVTCILKFSGLVKMTPAPECWSLKDPSTNRVQVGEGSDFHLFCFCSLPSSARVLPMSVLSSAEVSSKKSASTWALTVVLDWNCISNSPNLIAQFTNQPEMSGRASIFFKGLLVSIDMVCA</sequence>
<evidence type="ECO:0000313" key="1">
    <source>
        <dbReference type="EMBL" id="KAJ4964026.1"/>
    </source>
</evidence>
<protein>
    <submittedName>
        <fullName evidence="1">Uncharacterized protein</fullName>
    </submittedName>
</protein>
<dbReference type="AlphaFoldDB" id="A0A9Q0HCG7"/>
<keyword evidence="2" id="KW-1185">Reference proteome</keyword>
<comment type="caution">
    <text evidence="1">The sequence shown here is derived from an EMBL/GenBank/DDBJ whole genome shotgun (WGS) entry which is preliminary data.</text>
</comment>
<dbReference type="EMBL" id="JAMYWD010000008">
    <property type="protein sequence ID" value="KAJ4964026.1"/>
    <property type="molecule type" value="Genomic_DNA"/>
</dbReference>